<organism evidence="2 3">
    <name type="scientific">Venustampulla echinocandica</name>
    <dbReference type="NCBI Taxonomy" id="2656787"/>
    <lineage>
        <taxon>Eukaryota</taxon>
        <taxon>Fungi</taxon>
        <taxon>Dikarya</taxon>
        <taxon>Ascomycota</taxon>
        <taxon>Pezizomycotina</taxon>
        <taxon>Leotiomycetes</taxon>
        <taxon>Helotiales</taxon>
        <taxon>Pleuroascaceae</taxon>
        <taxon>Venustampulla</taxon>
    </lineage>
</organism>
<feature type="compositionally biased region" description="Polar residues" evidence="1">
    <location>
        <begin position="553"/>
        <end position="564"/>
    </location>
</feature>
<dbReference type="Gene3D" id="2.60.40.10">
    <property type="entry name" value="Immunoglobulins"/>
    <property type="match status" value="1"/>
</dbReference>
<dbReference type="EMBL" id="NPIC01000007">
    <property type="protein sequence ID" value="RDL34423.1"/>
    <property type="molecule type" value="Genomic_DNA"/>
</dbReference>
<dbReference type="OrthoDB" id="5350410at2759"/>
<dbReference type="Proteomes" id="UP000254866">
    <property type="component" value="Unassembled WGS sequence"/>
</dbReference>
<evidence type="ECO:0000313" key="2">
    <source>
        <dbReference type="EMBL" id="RDL34423.1"/>
    </source>
</evidence>
<name>A0A370TGV7_9HELO</name>
<dbReference type="STRING" id="2656787.A0A370TGV7"/>
<keyword evidence="3" id="KW-1185">Reference proteome</keyword>
<dbReference type="AlphaFoldDB" id="A0A370TGV7"/>
<dbReference type="GeneID" id="43600400"/>
<dbReference type="InterPro" id="IPR013783">
    <property type="entry name" value="Ig-like_fold"/>
</dbReference>
<feature type="region of interest" description="Disordered" evidence="1">
    <location>
        <begin position="576"/>
        <end position="626"/>
    </location>
</feature>
<gene>
    <name evidence="2" type="ORF">BP5553_07551</name>
</gene>
<dbReference type="RefSeq" id="XP_031867405.1">
    <property type="nucleotide sequence ID" value="XM_032016174.1"/>
</dbReference>
<feature type="region of interest" description="Disordered" evidence="1">
    <location>
        <begin position="544"/>
        <end position="564"/>
    </location>
</feature>
<evidence type="ECO:0000313" key="3">
    <source>
        <dbReference type="Proteomes" id="UP000254866"/>
    </source>
</evidence>
<feature type="compositionally biased region" description="Basic and acidic residues" evidence="1">
    <location>
        <begin position="430"/>
        <end position="439"/>
    </location>
</feature>
<protein>
    <recommendedName>
        <fullName evidence="4">AMP-activated protein kinase glycogen-binding domain-containing protein</fullName>
    </recommendedName>
</protein>
<proteinExistence type="predicted"/>
<dbReference type="CDD" id="cd02859">
    <property type="entry name" value="E_set_AMPKbeta_like_N"/>
    <property type="match status" value="1"/>
</dbReference>
<reference evidence="2 3" key="1">
    <citation type="journal article" date="2018" name="IMA Fungus">
        <title>IMA Genome-F 9: Draft genome sequence of Annulohypoxylon stygium, Aspergillus mulundensis, Berkeleyomyces basicola (syn. Thielaviopsis basicola), Ceratocystis smalleyi, two Cercospora beticola strains, Coleophoma cylindrospora, Fusarium fracticaudum, Phialophora cf. hyalina, and Morchella septimelata.</title>
        <authorList>
            <person name="Wingfield B.D."/>
            <person name="Bills G.F."/>
            <person name="Dong Y."/>
            <person name="Huang W."/>
            <person name="Nel W.J."/>
            <person name="Swalarsk-Parry B.S."/>
            <person name="Vaghefi N."/>
            <person name="Wilken P.M."/>
            <person name="An Z."/>
            <person name="de Beer Z.W."/>
            <person name="De Vos L."/>
            <person name="Chen L."/>
            <person name="Duong T.A."/>
            <person name="Gao Y."/>
            <person name="Hammerbacher A."/>
            <person name="Kikkert J.R."/>
            <person name="Li Y."/>
            <person name="Li H."/>
            <person name="Li K."/>
            <person name="Li Q."/>
            <person name="Liu X."/>
            <person name="Ma X."/>
            <person name="Naidoo K."/>
            <person name="Pethybridge S.J."/>
            <person name="Sun J."/>
            <person name="Steenkamp E.T."/>
            <person name="van der Nest M.A."/>
            <person name="van Wyk S."/>
            <person name="Wingfield M.J."/>
            <person name="Xiong C."/>
            <person name="Yue Q."/>
            <person name="Zhang X."/>
        </authorList>
    </citation>
    <scope>NUCLEOTIDE SEQUENCE [LARGE SCALE GENOMIC DNA]</scope>
    <source>
        <strain evidence="2 3">BP 5553</strain>
    </source>
</reference>
<evidence type="ECO:0000256" key="1">
    <source>
        <dbReference type="SAM" id="MobiDB-lite"/>
    </source>
</evidence>
<dbReference type="SUPFAM" id="SSF81296">
    <property type="entry name" value="E set domains"/>
    <property type="match status" value="1"/>
</dbReference>
<evidence type="ECO:0008006" key="4">
    <source>
        <dbReference type="Google" id="ProtNLM"/>
    </source>
</evidence>
<feature type="region of interest" description="Disordered" evidence="1">
    <location>
        <begin position="420"/>
        <end position="439"/>
    </location>
</feature>
<comment type="caution">
    <text evidence="2">The sequence shown here is derived from an EMBL/GenBank/DDBJ whole genome shotgun (WGS) entry which is preliminary data.</text>
</comment>
<sequence length="661" mass="72523">MAPLSHPGMVTIKFAKPDVQPPVYVAGSFSDPAWLPQEMEYTIKGDGQREYVKDIPAEEGKEYQYKFRLGPGDWWILDEASPTVTDDIGNRNNLLSVPVRQQDTTRSVAIEMPSSRIREVKELGESVPGKIGGLVDLQPRAGRQDNDDIQQWTTRRELVDVVAAAVLLDDAQHTPPMSDGDVGEIGGRRMSDTPISQAERIAAEAAEVAALPEEKSVDFELPPSPLNFEDGRDLDSYPVTPGDDQVPLFPHECPGPTDKVVESPHEYIRAMSWSKPVEEVLDLKDPSLVPFPTDRDGIMAQLRDVERRNSSVGPETPPFPPFESNHYPDRLEIPSPSIRSLTRDQSPSLHSIVEEQEVGDAPLTSIPNLSDLLATPEKNKFLDPAYSDDIKGEVSAIFLDHPQPIIHVAKANLESGVKSQFLDSQSDETPQEHPAPRVGDEVVGFEAPVEEERSHGETLKVLESPPIATVVVQATSPHINDSKHLSEYKIKASEVDFKRSEVQLDPTTQIEGASVSSSNVEIPADVASPKFNNDLAQRIRLPPLGEVHPSYDSEPSTTDATPSATIQPATQWSNTMATLNGSSGAALDTGESTSIAHRPELKPRKQPPQVSPLERPLTPSSIRSSNKDAKSRSFLKAFWRVVFVDWIGGFILRLCGGGRHT</sequence>
<dbReference type="InterPro" id="IPR014756">
    <property type="entry name" value="Ig_E-set"/>
</dbReference>
<accession>A0A370TGV7</accession>
<feature type="region of interest" description="Disordered" evidence="1">
    <location>
        <begin position="306"/>
        <end position="328"/>
    </location>
</feature>